<sequence>MIIALEGSDQAGKKTQTAMLARALKAQKIKTAVFNFPDYSTIIGKEINNYLHGKRKFPPEIIHYLYAANRWEKLEEIKKSVTKNSILIMNRYYYSNLVYGIANGLKEKWLQNLEDGLPKADLVIVLDVSQSESFSRKKSKRDKFEKNKEFSKKISQIYRRLGKKHRWKLIDATGTKQETHKEILKIIFKKIGS</sequence>
<dbReference type="InterPro" id="IPR039430">
    <property type="entry name" value="Thymidylate_kin-like_dom"/>
</dbReference>
<name>A0A075GNK9_9ARCH</name>
<dbReference type="GO" id="GO:0005524">
    <property type="term" value="F:ATP binding"/>
    <property type="evidence" value="ECO:0007669"/>
    <property type="project" value="UniProtKB-UniRule"/>
</dbReference>
<evidence type="ECO:0000256" key="1">
    <source>
        <dbReference type="ARBA" id="ARBA00009776"/>
    </source>
</evidence>
<comment type="catalytic activity">
    <reaction evidence="7">
        <text>dTMP + ATP = dTDP + ADP</text>
        <dbReference type="Rhea" id="RHEA:13517"/>
        <dbReference type="ChEBI" id="CHEBI:30616"/>
        <dbReference type="ChEBI" id="CHEBI:58369"/>
        <dbReference type="ChEBI" id="CHEBI:63528"/>
        <dbReference type="ChEBI" id="CHEBI:456216"/>
        <dbReference type="EC" id="2.7.4.9"/>
    </reaction>
</comment>
<protein>
    <recommendedName>
        <fullName evidence="7">Probable thymidylate kinase</fullName>
        <ecNumber evidence="7">2.7.4.9</ecNumber>
    </recommendedName>
    <alternativeName>
        <fullName evidence="7">dTMP kinase</fullName>
    </alternativeName>
</protein>
<reference evidence="9" key="1">
    <citation type="journal article" date="2014" name="Genome Biol. Evol.">
        <title>Pangenome evidence for extensive interdomain horizontal transfer affecting lineage core and shell genes in uncultured planktonic thaumarchaeota and euryarchaeota.</title>
        <authorList>
            <person name="Deschamps P."/>
            <person name="Zivanovic Y."/>
            <person name="Moreira D."/>
            <person name="Rodriguez-Valera F."/>
            <person name="Lopez-Garcia P."/>
        </authorList>
    </citation>
    <scope>NUCLEOTIDE SEQUENCE</scope>
</reference>
<dbReference type="PANTHER" id="PTHR10344">
    <property type="entry name" value="THYMIDYLATE KINASE"/>
    <property type="match status" value="1"/>
</dbReference>
<dbReference type="Pfam" id="PF02223">
    <property type="entry name" value="Thymidylate_kin"/>
    <property type="match status" value="1"/>
</dbReference>
<dbReference type="GO" id="GO:0006227">
    <property type="term" value="P:dUDP biosynthetic process"/>
    <property type="evidence" value="ECO:0007669"/>
    <property type="project" value="TreeGrafter"/>
</dbReference>
<comment type="similarity">
    <text evidence="1 7">Belongs to the thymidylate kinase family.</text>
</comment>
<dbReference type="InterPro" id="IPR027417">
    <property type="entry name" value="P-loop_NTPase"/>
</dbReference>
<dbReference type="CDD" id="cd01672">
    <property type="entry name" value="TMPK"/>
    <property type="match status" value="1"/>
</dbReference>
<keyword evidence="4 7" id="KW-0547">Nucleotide-binding</keyword>
<dbReference type="GO" id="GO:0006235">
    <property type="term" value="P:dTTP biosynthetic process"/>
    <property type="evidence" value="ECO:0007669"/>
    <property type="project" value="UniProtKB-UniRule"/>
</dbReference>
<evidence type="ECO:0000313" key="9">
    <source>
        <dbReference type="EMBL" id="AIF04670.1"/>
    </source>
</evidence>
<evidence type="ECO:0000256" key="3">
    <source>
        <dbReference type="ARBA" id="ARBA00022727"/>
    </source>
</evidence>
<accession>A0A075GNK9</accession>
<dbReference type="SUPFAM" id="SSF52540">
    <property type="entry name" value="P-loop containing nucleoside triphosphate hydrolases"/>
    <property type="match status" value="1"/>
</dbReference>
<dbReference type="Gene3D" id="3.40.50.300">
    <property type="entry name" value="P-loop containing nucleotide triphosphate hydrolases"/>
    <property type="match status" value="1"/>
</dbReference>
<keyword evidence="2 7" id="KW-0808">Transferase</keyword>
<keyword evidence="5 7" id="KW-0418">Kinase</keyword>
<dbReference type="EC" id="2.7.4.9" evidence="7"/>
<organism evidence="9">
    <name type="scientific">uncultured marine thaumarchaeote KM3_175_G11</name>
    <dbReference type="NCBI Taxonomy" id="1456056"/>
    <lineage>
        <taxon>Archaea</taxon>
        <taxon>Nitrososphaerota</taxon>
        <taxon>environmental samples</taxon>
    </lineage>
</organism>
<dbReference type="InterPro" id="IPR018094">
    <property type="entry name" value="Thymidylate_kinase"/>
</dbReference>
<proteinExistence type="inferred from homology"/>
<evidence type="ECO:0000259" key="8">
    <source>
        <dbReference type="Pfam" id="PF02223"/>
    </source>
</evidence>
<gene>
    <name evidence="7 9" type="primary">tmk</name>
</gene>
<evidence type="ECO:0000256" key="5">
    <source>
        <dbReference type="ARBA" id="ARBA00022777"/>
    </source>
</evidence>
<keyword evidence="6 7" id="KW-0067">ATP-binding</keyword>
<evidence type="ECO:0000256" key="4">
    <source>
        <dbReference type="ARBA" id="ARBA00022741"/>
    </source>
</evidence>
<dbReference type="EMBL" id="KF900714">
    <property type="protein sequence ID" value="AIF04670.1"/>
    <property type="molecule type" value="Genomic_DNA"/>
</dbReference>
<dbReference type="PANTHER" id="PTHR10344:SF1">
    <property type="entry name" value="THYMIDYLATE KINASE"/>
    <property type="match status" value="1"/>
</dbReference>
<dbReference type="GO" id="GO:0005737">
    <property type="term" value="C:cytoplasm"/>
    <property type="evidence" value="ECO:0007669"/>
    <property type="project" value="TreeGrafter"/>
</dbReference>
<dbReference type="HAMAP" id="MF_00165">
    <property type="entry name" value="Thymidylate_kinase"/>
    <property type="match status" value="1"/>
</dbReference>
<dbReference type="NCBIfam" id="TIGR00041">
    <property type="entry name" value="DTMP_kinase"/>
    <property type="match status" value="1"/>
</dbReference>
<dbReference type="AlphaFoldDB" id="A0A075GNK9"/>
<keyword evidence="3 7" id="KW-0545">Nucleotide biosynthesis</keyword>
<comment type="caution">
    <text evidence="7">Lacks conserved residue(s) required for the propagation of feature annotation.</text>
</comment>
<evidence type="ECO:0000256" key="6">
    <source>
        <dbReference type="ARBA" id="ARBA00022840"/>
    </source>
</evidence>
<evidence type="ECO:0000256" key="7">
    <source>
        <dbReference type="HAMAP-Rule" id="MF_00165"/>
    </source>
</evidence>
<feature type="domain" description="Thymidylate kinase-like" evidence="8">
    <location>
        <begin position="5"/>
        <end position="183"/>
    </location>
</feature>
<dbReference type="GO" id="GO:0006233">
    <property type="term" value="P:dTDP biosynthetic process"/>
    <property type="evidence" value="ECO:0007669"/>
    <property type="project" value="InterPro"/>
</dbReference>
<evidence type="ECO:0000256" key="2">
    <source>
        <dbReference type="ARBA" id="ARBA00022679"/>
    </source>
</evidence>
<dbReference type="GO" id="GO:0004798">
    <property type="term" value="F:dTMP kinase activity"/>
    <property type="evidence" value="ECO:0007669"/>
    <property type="project" value="UniProtKB-UniRule"/>
</dbReference>